<proteinExistence type="predicted"/>
<evidence type="ECO:0000256" key="3">
    <source>
        <dbReference type="ARBA" id="ARBA00023163"/>
    </source>
</evidence>
<keyword evidence="7" id="KW-1185">Reference proteome</keyword>
<dbReference type="PANTHER" id="PTHR44591:SF3">
    <property type="entry name" value="RESPONSE REGULATORY DOMAIN-CONTAINING PROTEIN"/>
    <property type="match status" value="1"/>
</dbReference>
<dbReference type="GO" id="GO:0000160">
    <property type="term" value="P:phosphorelay signal transduction system"/>
    <property type="evidence" value="ECO:0007669"/>
    <property type="project" value="InterPro"/>
</dbReference>
<geneLocation type="plasmid" evidence="6 7">
    <name>megaplasmid</name>
</geneLocation>
<evidence type="ECO:0000256" key="2">
    <source>
        <dbReference type="ARBA" id="ARBA00023015"/>
    </source>
</evidence>
<name>C5B556_METEA</name>
<dbReference type="Pfam" id="PF00072">
    <property type="entry name" value="Response_reg"/>
    <property type="match status" value="1"/>
</dbReference>
<keyword evidence="1 4" id="KW-0597">Phosphoprotein</keyword>
<dbReference type="InterPro" id="IPR050595">
    <property type="entry name" value="Bact_response_regulator"/>
</dbReference>
<dbReference type="Proteomes" id="UP000009081">
    <property type="component" value="Plasmid megaplasmid"/>
</dbReference>
<keyword evidence="2" id="KW-0805">Transcription regulation</keyword>
<evidence type="ECO:0000259" key="5">
    <source>
        <dbReference type="PROSITE" id="PS50110"/>
    </source>
</evidence>
<evidence type="ECO:0000313" key="6">
    <source>
        <dbReference type="EMBL" id="ACS43588.1"/>
    </source>
</evidence>
<sequence>MPVALLVEDDPDIRWNARDILESAGFEVVEAADGDQGLACLAGDRPLDVLVTDCEMPGSLDGLGLLAAALRLRPGMPRIMVTGSMPEGPGCGAPVLYKPYRADAVVEAVLSAMGAEPLKKSRAPAH</sequence>
<feature type="modified residue" description="4-aspartylphosphate" evidence="4">
    <location>
        <position position="53"/>
    </location>
</feature>
<dbReference type="RefSeq" id="WP_012754027.1">
    <property type="nucleotide sequence ID" value="NC_012811.1"/>
</dbReference>
<dbReference type="SUPFAM" id="SSF52172">
    <property type="entry name" value="CheY-like"/>
    <property type="match status" value="1"/>
</dbReference>
<gene>
    <name evidence="6" type="ordered locus">MexAM1_META2p0744</name>
</gene>
<dbReference type="PROSITE" id="PS50110">
    <property type="entry name" value="RESPONSE_REGULATORY"/>
    <property type="match status" value="1"/>
</dbReference>
<protein>
    <recommendedName>
        <fullName evidence="5">Response regulatory domain-containing protein</fullName>
    </recommendedName>
</protein>
<dbReference type="InterPro" id="IPR011006">
    <property type="entry name" value="CheY-like_superfamily"/>
</dbReference>
<dbReference type="InterPro" id="IPR001789">
    <property type="entry name" value="Sig_transdc_resp-reg_receiver"/>
</dbReference>
<dbReference type="AlphaFoldDB" id="C5B556"/>
<accession>C5B556</accession>
<reference evidence="6 7" key="1">
    <citation type="journal article" date="2009" name="PLoS ONE">
        <title>Methylobacterium genome sequences: a reference blueprint to investigate microbial metabolism of C1 compounds from natural and industrial sources.</title>
        <authorList>
            <person name="Vuilleumier S."/>
            <person name="Chistoserdova L."/>
            <person name="Lee M.-C."/>
            <person name="Bringel F."/>
            <person name="Lajus A."/>
            <person name="Zhou Y."/>
            <person name="Gourion B."/>
            <person name="Barbe V."/>
            <person name="Chang J."/>
            <person name="Cruveiller S."/>
            <person name="Dossat C."/>
            <person name="Gillett W."/>
            <person name="Gruffaz C."/>
            <person name="Haugen E."/>
            <person name="Hourcade E."/>
            <person name="Levy R."/>
            <person name="Mangenot S."/>
            <person name="Muller E."/>
            <person name="Nadalig T."/>
            <person name="Pagni M."/>
            <person name="Penny C."/>
            <person name="Peyraud R."/>
            <person name="Robinson D.G."/>
            <person name="Roche D."/>
            <person name="Rouy Z."/>
            <person name="Saenampechek C."/>
            <person name="Salvignol G."/>
            <person name="Vallenet D."/>
            <person name="Wu Z."/>
            <person name="Marx C.J."/>
            <person name="Vorholt J.A."/>
            <person name="Olson M.V."/>
            <person name="Kaul R."/>
            <person name="Weissenbach J."/>
            <person name="Medigue C."/>
            <person name="Lidstrom M.E."/>
        </authorList>
    </citation>
    <scope>NUCLEOTIDE SEQUENCE [LARGE SCALE GENOMIC DNA]</scope>
    <source>
        <strain evidence="7">ATCC 14718 / DSM 1338 / JCM 2805 / NCIMB 9133 / AM1</strain>
    </source>
</reference>
<dbReference type="EMBL" id="CP001511">
    <property type="protein sequence ID" value="ACS43588.1"/>
    <property type="molecule type" value="Genomic_DNA"/>
</dbReference>
<organism evidence="6 7">
    <name type="scientific">Methylorubrum extorquens (strain ATCC 14718 / DSM 1338 / JCM 2805 / NCIMB 9133 / AM1)</name>
    <name type="common">Methylobacterium extorquens</name>
    <dbReference type="NCBI Taxonomy" id="272630"/>
    <lineage>
        <taxon>Bacteria</taxon>
        <taxon>Pseudomonadati</taxon>
        <taxon>Pseudomonadota</taxon>
        <taxon>Alphaproteobacteria</taxon>
        <taxon>Hyphomicrobiales</taxon>
        <taxon>Methylobacteriaceae</taxon>
        <taxon>Methylorubrum</taxon>
    </lineage>
</organism>
<evidence type="ECO:0000313" key="7">
    <source>
        <dbReference type="Proteomes" id="UP000009081"/>
    </source>
</evidence>
<dbReference type="SMART" id="SM00448">
    <property type="entry name" value="REC"/>
    <property type="match status" value="1"/>
</dbReference>
<dbReference type="OrthoDB" id="9784719at2"/>
<feature type="domain" description="Response regulatory" evidence="5">
    <location>
        <begin position="3"/>
        <end position="113"/>
    </location>
</feature>
<dbReference type="HOGENOM" id="CLU_000445_69_8_5"/>
<dbReference type="PANTHER" id="PTHR44591">
    <property type="entry name" value="STRESS RESPONSE REGULATOR PROTEIN 1"/>
    <property type="match status" value="1"/>
</dbReference>
<evidence type="ECO:0000256" key="4">
    <source>
        <dbReference type="PROSITE-ProRule" id="PRU00169"/>
    </source>
</evidence>
<keyword evidence="6" id="KW-0614">Plasmid</keyword>
<keyword evidence="3" id="KW-0804">Transcription</keyword>
<evidence type="ECO:0000256" key="1">
    <source>
        <dbReference type="ARBA" id="ARBA00022553"/>
    </source>
</evidence>
<dbReference type="Gene3D" id="3.40.50.2300">
    <property type="match status" value="1"/>
</dbReference>
<dbReference type="KEGG" id="mea:Mex_2p0744"/>